<dbReference type="EMBL" id="CP018049">
    <property type="protein sequence ID" value="AUZ47802.1"/>
    <property type="molecule type" value="Genomic_DNA"/>
</dbReference>
<organism evidence="1 2">
    <name type="scientific">Pseudomonas orientalis</name>
    <dbReference type="NCBI Taxonomy" id="76758"/>
    <lineage>
        <taxon>Bacteria</taxon>
        <taxon>Pseudomonadati</taxon>
        <taxon>Pseudomonadota</taxon>
        <taxon>Gammaproteobacteria</taxon>
        <taxon>Pseudomonadales</taxon>
        <taxon>Pseudomonadaceae</taxon>
        <taxon>Pseudomonas</taxon>
    </lineage>
</organism>
<name>A0A2L0S0K9_9PSED</name>
<evidence type="ECO:0000313" key="2">
    <source>
        <dbReference type="Proteomes" id="UP000239888"/>
    </source>
</evidence>
<dbReference type="SUPFAM" id="SSF89372">
    <property type="entry name" value="Fucose-specific lectin"/>
    <property type="match status" value="1"/>
</dbReference>
<accession>A0A2L0S0K9</accession>
<evidence type="ECO:0000313" key="1">
    <source>
        <dbReference type="EMBL" id="AUZ47802.1"/>
    </source>
</evidence>
<proteinExistence type="predicted"/>
<dbReference type="RefSeq" id="WP_104504498.1">
    <property type="nucleotide sequence ID" value="NZ_CP018049.1"/>
</dbReference>
<dbReference type="KEGG" id="poi:BOP93_20160"/>
<reference evidence="1 2" key="1">
    <citation type="journal article" date="2018" name="Front. Microbiol.">
        <title>Pseudomonas orientalis F9: A Potent Antagonist against Phytopathogens with Phytotoxic Effect in the Apple Flower.</title>
        <authorList>
            <person name="Zengerer V."/>
            <person name="Schmid M."/>
            <person name="Bieri M."/>
            <person name="Muller D.C."/>
            <person name="Remus-Emsermann M.N.P."/>
            <person name="Ahrens C.H."/>
            <person name="Pelludat C."/>
        </authorList>
    </citation>
    <scope>NUCLEOTIDE SEQUENCE [LARGE SCALE GENOMIC DNA]</scope>
    <source>
        <strain evidence="1 2">F9</strain>
    </source>
</reference>
<gene>
    <name evidence="1" type="ORF">BOP93_20160</name>
</gene>
<protein>
    <submittedName>
        <fullName evidence="1">Uncharacterized protein</fullName>
    </submittedName>
</protein>
<dbReference type="Proteomes" id="UP000239888">
    <property type="component" value="Chromosome"/>
</dbReference>
<dbReference type="AlphaFoldDB" id="A0A2L0S0K9"/>
<sequence>MKNPLDNVVYENNTFKESGTWFSGTHLPDRSSASISAVVFRGELYVFIQHYGSIDNGKVDYLIFQRTPSGQLKNTAKHTIPHIYVTGTPAVAVYDNKIYCAFRPGGDSQKLTYTTFNGDTWSNVITTKKGILTSPSLAVYQDKLYCFHQGWEEDRGTLWYSTFNGTDWDQDQHIRNLEITESPTLAVYKGELYCAYHKANTKTAWCIKFDGIQWSHEMSLSANVSESPSLYVYNDSLFSARTVKSEHTSLCVNYLDNGTWCPDKIIVKDGISNSPCLVEYEGLLYCFYRNNDHSLSYAFQHYQIINRTVPLLDVWGEGRIHAGTLISGFDAAVNLNLYRQPVSNGVNRHSAIPNIMPVATYDDPDFPIACEQVKIITLMGAPITERVADEIGRVLDIEGMVFLFAPDDKEREMFQIRNKFRLKPISTATLPSPIDQISKDFHPVYAYKKHRS</sequence>
<dbReference type="CDD" id="cd15482">
    <property type="entry name" value="Sialidase_non-viral"/>
    <property type="match status" value="1"/>
</dbReference>
<dbReference type="Gene3D" id="2.120.10.10">
    <property type="match status" value="1"/>
</dbReference>